<evidence type="ECO:0000256" key="1">
    <source>
        <dbReference type="SAM" id="Phobius"/>
    </source>
</evidence>
<accession>A0A5C4MMY3</accession>
<keyword evidence="3" id="KW-1185">Reference proteome</keyword>
<evidence type="ECO:0000313" key="2">
    <source>
        <dbReference type="EMBL" id="TNC46936.1"/>
    </source>
</evidence>
<keyword evidence="1" id="KW-0812">Transmembrane</keyword>
<protein>
    <submittedName>
        <fullName evidence="2">Uncharacterized protein</fullName>
    </submittedName>
</protein>
<evidence type="ECO:0000313" key="3">
    <source>
        <dbReference type="Proteomes" id="UP000305887"/>
    </source>
</evidence>
<dbReference type="AlphaFoldDB" id="A0A5C4MMY3"/>
<keyword evidence="1" id="KW-1133">Transmembrane helix</keyword>
<sequence length="133" mass="14272">MLGATVLATERKLSIRWPGAVICGFLMVVSSAAWLAGGAPNPLARSTPPEPLIQDILEAAALEGTYAYDPVSEAANMPPREMLEGPYVMVTTARHRQAKPQTLLLAPTSGECVRFARVIAELHGHLAFCEQAF</sequence>
<reference evidence="2 3" key="1">
    <citation type="submission" date="2019-06" db="EMBL/GenBank/DDBJ databases">
        <title>YIM 131921 draft genome.</title>
        <authorList>
            <person name="Jiang L."/>
        </authorList>
    </citation>
    <scope>NUCLEOTIDE SEQUENCE [LARGE SCALE GENOMIC DNA]</scope>
    <source>
        <strain evidence="2 3">YIM 131921</strain>
    </source>
</reference>
<dbReference type="EMBL" id="VDFU01000030">
    <property type="protein sequence ID" value="TNC46936.1"/>
    <property type="molecule type" value="Genomic_DNA"/>
</dbReference>
<organism evidence="2 3">
    <name type="scientific">Rubellimicrobium rubrum</name>
    <dbReference type="NCBI Taxonomy" id="2585369"/>
    <lineage>
        <taxon>Bacteria</taxon>
        <taxon>Pseudomonadati</taxon>
        <taxon>Pseudomonadota</taxon>
        <taxon>Alphaproteobacteria</taxon>
        <taxon>Rhodobacterales</taxon>
        <taxon>Roseobacteraceae</taxon>
        <taxon>Rubellimicrobium</taxon>
    </lineage>
</organism>
<gene>
    <name evidence="2" type="ORF">FHG66_17750</name>
</gene>
<feature type="transmembrane region" description="Helical" evidence="1">
    <location>
        <begin position="15"/>
        <end position="36"/>
    </location>
</feature>
<name>A0A5C4MMY3_9RHOB</name>
<keyword evidence="1" id="KW-0472">Membrane</keyword>
<comment type="caution">
    <text evidence="2">The sequence shown here is derived from an EMBL/GenBank/DDBJ whole genome shotgun (WGS) entry which is preliminary data.</text>
</comment>
<proteinExistence type="predicted"/>
<dbReference type="RefSeq" id="WP_139078387.1">
    <property type="nucleotide sequence ID" value="NZ_VDFU01000030.1"/>
</dbReference>
<dbReference type="Proteomes" id="UP000305887">
    <property type="component" value="Unassembled WGS sequence"/>
</dbReference>